<sequence>MSYLVPLIAVVFVVVVGCYLASVPQEEDHQYLIVILGLIVPLVIVAIGVEVFWKRSSSLAVTSSGLSSDVSDAGLPSEKVMASGKNGDDGDLLLFRDGPGACDISAGALRLFISWECSRPVAGVKVNSGSGMLLESD</sequence>
<reference evidence="3" key="2">
    <citation type="submission" date="2022-01" db="EMBL/GenBank/DDBJ databases">
        <authorList>
            <person name="Yamashiro T."/>
            <person name="Shiraishi A."/>
            <person name="Satake H."/>
            <person name="Nakayama K."/>
        </authorList>
    </citation>
    <scope>NUCLEOTIDE SEQUENCE</scope>
</reference>
<keyword evidence="1" id="KW-1133">Transmembrane helix</keyword>
<keyword evidence="1" id="KW-0472">Membrane</keyword>
<dbReference type="Proteomes" id="UP001151760">
    <property type="component" value="Unassembled WGS sequence"/>
</dbReference>
<reference evidence="3" key="1">
    <citation type="journal article" date="2022" name="Int. J. Mol. Sci.">
        <title>Draft Genome of Tanacetum Coccineum: Genomic Comparison of Closely Related Tanacetum-Family Plants.</title>
        <authorList>
            <person name="Yamashiro T."/>
            <person name="Shiraishi A."/>
            <person name="Nakayama K."/>
            <person name="Satake H."/>
        </authorList>
    </citation>
    <scope>NUCLEOTIDE SEQUENCE</scope>
</reference>
<evidence type="ECO:0000256" key="1">
    <source>
        <dbReference type="SAM" id="Phobius"/>
    </source>
</evidence>
<proteinExistence type="predicted"/>
<evidence type="ECO:0000256" key="2">
    <source>
        <dbReference type="SAM" id="SignalP"/>
    </source>
</evidence>
<comment type="caution">
    <text evidence="3">The sequence shown here is derived from an EMBL/GenBank/DDBJ whole genome shotgun (WGS) entry which is preliminary data.</text>
</comment>
<dbReference type="EMBL" id="BQNB010013012">
    <property type="protein sequence ID" value="GJT10751.1"/>
    <property type="molecule type" value="Genomic_DNA"/>
</dbReference>
<protein>
    <submittedName>
        <fullName evidence="3">Uncharacterized protein</fullName>
    </submittedName>
</protein>
<organism evidence="3 4">
    <name type="scientific">Tanacetum coccineum</name>
    <dbReference type="NCBI Taxonomy" id="301880"/>
    <lineage>
        <taxon>Eukaryota</taxon>
        <taxon>Viridiplantae</taxon>
        <taxon>Streptophyta</taxon>
        <taxon>Embryophyta</taxon>
        <taxon>Tracheophyta</taxon>
        <taxon>Spermatophyta</taxon>
        <taxon>Magnoliopsida</taxon>
        <taxon>eudicotyledons</taxon>
        <taxon>Gunneridae</taxon>
        <taxon>Pentapetalae</taxon>
        <taxon>asterids</taxon>
        <taxon>campanulids</taxon>
        <taxon>Asterales</taxon>
        <taxon>Asteraceae</taxon>
        <taxon>Asteroideae</taxon>
        <taxon>Anthemideae</taxon>
        <taxon>Anthemidinae</taxon>
        <taxon>Tanacetum</taxon>
    </lineage>
</organism>
<feature type="transmembrane region" description="Helical" evidence="1">
    <location>
        <begin position="30"/>
        <end position="53"/>
    </location>
</feature>
<keyword evidence="2" id="KW-0732">Signal</keyword>
<keyword evidence="4" id="KW-1185">Reference proteome</keyword>
<gene>
    <name evidence="3" type="ORF">Tco_0857793</name>
</gene>
<feature type="chain" id="PRO_5045198615" evidence="2">
    <location>
        <begin position="22"/>
        <end position="137"/>
    </location>
</feature>
<keyword evidence="1" id="KW-0812">Transmembrane</keyword>
<feature type="signal peptide" evidence="2">
    <location>
        <begin position="1"/>
        <end position="21"/>
    </location>
</feature>
<name>A0ABQ5B857_9ASTR</name>
<evidence type="ECO:0000313" key="4">
    <source>
        <dbReference type="Proteomes" id="UP001151760"/>
    </source>
</evidence>
<evidence type="ECO:0000313" key="3">
    <source>
        <dbReference type="EMBL" id="GJT10751.1"/>
    </source>
</evidence>
<accession>A0ABQ5B857</accession>